<feature type="binding site" evidence="6">
    <location>
        <position position="83"/>
    </location>
    <ligand>
        <name>Zn(2+)</name>
        <dbReference type="ChEBI" id="CHEBI:29105"/>
        <note>catalytic</note>
    </ligand>
</feature>
<feature type="domain" description="CMP/dCMP-type deaminase" evidence="7">
    <location>
        <begin position="2"/>
        <end position="113"/>
    </location>
</feature>
<keyword evidence="2 6" id="KW-0479">Metal-binding</keyword>
<dbReference type="Gene3D" id="3.40.140.10">
    <property type="entry name" value="Cytidine Deaminase, domain 2"/>
    <property type="match status" value="1"/>
</dbReference>
<comment type="catalytic activity">
    <reaction evidence="5 6">
        <text>adenosine(34) in tRNA + H2O + H(+) = inosine(34) in tRNA + NH4(+)</text>
        <dbReference type="Rhea" id="RHEA:43168"/>
        <dbReference type="Rhea" id="RHEA-COMP:10373"/>
        <dbReference type="Rhea" id="RHEA-COMP:10374"/>
        <dbReference type="ChEBI" id="CHEBI:15377"/>
        <dbReference type="ChEBI" id="CHEBI:15378"/>
        <dbReference type="ChEBI" id="CHEBI:28938"/>
        <dbReference type="ChEBI" id="CHEBI:74411"/>
        <dbReference type="ChEBI" id="CHEBI:82852"/>
        <dbReference type="EC" id="3.5.4.33"/>
    </reaction>
</comment>
<comment type="subunit">
    <text evidence="6">Homodimer.</text>
</comment>
<dbReference type="PANTHER" id="PTHR11079">
    <property type="entry name" value="CYTOSINE DEAMINASE FAMILY MEMBER"/>
    <property type="match status" value="1"/>
</dbReference>
<feature type="active site" description="Proton donor" evidence="6">
    <location>
        <position position="55"/>
    </location>
</feature>
<evidence type="ECO:0000256" key="2">
    <source>
        <dbReference type="ARBA" id="ARBA00022723"/>
    </source>
</evidence>
<comment type="similarity">
    <text evidence="6">Belongs to the cytidine and deoxycytidylate deaminase family.</text>
</comment>
<dbReference type="Proteomes" id="UP000177905">
    <property type="component" value="Unassembled WGS sequence"/>
</dbReference>
<name>A0A1F4S317_UNCSA</name>
<dbReference type="EC" id="3.5.4.33" evidence="6"/>
<dbReference type="GO" id="GO:0002100">
    <property type="term" value="P:tRNA wobble adenosine to inosine editing"/>
    <property type="evidence" value="ECO:0007669"/>
    <property type="project" value="UniProtKB-UniRule"/>
</dbReference>
<comment type="cofactor">
    <cofactor evidence="6">
        <name>Zn(2+)</name>
        <dbReference type="ChEBI" id="CHEBI:29105"/>
    </cofactor>
    <text evidence="6">Binds 1 zinc ion per subunit.</text>
</comment>
<feature type="binding site" evidence="6">
    <location>
        <position position="86"/>
    </location>
    <ligand>
        <name>Zn(2+)</name>
        <dbReference type="ChEBI" id="CHEBI:29105"/>
        <note>catalytic</note>
    </ligand>
</feature>
<protein>
    <recommendedName>
        <fullName evidence="6">tRNA-specific adenosine deaminase</fullName>
        <ecNumber evidence="6">3.5.4.33</ecNumber>
    </recommendedName>
</protein>
<evidence type="ECO:0000256" key="5">
    <source>
        <dbReference type="ARBA" id="ARBA00048045"/>
    </source>
</evidence>
<comment type="function">
    <text evidence="6">Catalyzes the deamination of adenosine to inosine at the wobble position 34 of tRNA(Arg2).</text>
</comment>
<reference evidence="8 9" key="1">
    <citation type="journal article" date="2016" name="Nat. Commun.">
        <title>Thousands of microbial genomes shed light on interconnected biogeochemical processes in an aquifer system.</title>
        <authorList>
            <person name="Anantharaman K."/>
            <person name="Brown C.T."/>
            <person name="Hug L.A."/>
            <person name="Sharon I."/>
            <person name="Castelle C.J."/>
            <person name="Probst A.J."/>
            <person name="Thomas B.C."/>
            <person name="Singh A."/>
            <person name="Wilkins M.J."/>
            <person name="Karaoz U."/>
            <person name="Brodie E.L."/>
            <person name="Williams K.H."/>
            <person name="Hubbard S.S."/>
            <person name="Banfield J.F."/>
        </authorList>
    </citation>
    <scope>NUCLEOTIDE SEQUENCE [LARGE SCALE GENOMIC DNA]</scope>
</reference>
<dbReference type="AlphaFoldDB" id="A0A1F4S317"/>
<proteinExistence type="inferred from homology"/>
<keyword evidence="4 6" id="KW-0862">Zinc</keyword>
<dbReference type="PROSITE" id="PS51747">
    <property type="entry name" value="CYT_DCMP_DEAMINASES_2"/>
    <property type="match status" value="1"/>
</dbReference>
<dbReference type="GO" id="GO:0008270">
    <property type="term" value="F:zinc ion binding"/>
    <property type="evidence" value="ECO:0007669"/>
    <property type="project" value="UniProtKB-UniRule"/>
</dbReference>
<comment type="caution">
    <text evidence="8">The sequence shown here is derived from an EMBL/GenBank/DDBJ whole genome shotgun (WGS) entry which is preliminary data.</text>
</comment>
<dbReference type="InterPro" id="IPR002125">
    <property type="entry name" value="CMP_dCMP_dom"/>
</dbReference>
<dbReference type="CDD" id="cd01285">
    <property type="entry name" value="nucleoside_deaminase"/>
    <property type="match status" value="1"/>
</dbReference>
<feature type="binding site" evidence="6">
    <location>
        <position position="53"/>
    </location>
    <ligand>
        <name>Zn(2+)</name>
        <dbReference type="ChEBI" id="CHEBI:29105"/>
        <note>catalytic</note>
    </ligand>
</feature>
<dbReference type="HAMAP" id="MF_00972">
    <property type="entry name" value="tRNA_aden_deaminase"/>
    <property type="match status" value="1"/>
</dbReference>
<organism evidence="8 9">
    <name type="scientific">candidate division WOR-1 bacterium RIFOXYB2_FULL_36_35</name>
    <dbReference type="NCBI Taxonomy" id="1802578"/>
    <lineage>
        <taxon>Bacteria</taxon>
        <taxon>Bacillati</taxon>
        <taxon>Saganbacteria</taxon>
    </lineage>
</organism>
<dbReference type="InterPro" id="IPR016193">
    <property type="entry name" value="Cytidine_deaminase-like"/>
</dbReference>
<evidence type="ECO:0000256" key="3">
    <source>
        <dbReference type="ARBA" id="ARBA00022801"/>
    </source>
</evidence>
<dbReference type="SUPFAM" id="SSF53927">
    <property type="entry name" value="Cytidine deaminase-like"/>
    <property type="match status" value="1"/>
</dbReference>
<evidence type="ECO:0000256" key="1">
    <source>
        <dbReference type="ARBA" id="ARBA00022694"/>
    </source>
</evidence>
<sequence length="145" mass="16412">MKALQKWMKEAVKEAKKAYKKEEVPIGCIAVLQDKIIAKAHNVRETKEDPLAHAELLCIRRAAKKLGEWHLNDITLYTTLEPCLMCAGAIIHAKIRNVVIGTSSPDNGAGRLLRKHNVKLTKGILKEECGKILKDFFKRLRMKEV</sequence>
<evidence type="ECO:0000256" key="6">
    <source>
        <dbReference type="HAMAP-Rule" id="MF_00972"/>
    </source>
</evidence>
<evidence type="ECO:0000313" key="9">
    <source>
        <dbReference type="Proteomes" id="UP000177905"/>
    </source>
</evidence>
<evidence type="ECO:0000313" key="8">
    <source>
        <dbReference type="EMBL" id="OGC14846.1"/>
    </source>
</evidence>
<dbReference type="GO" id="GO:0052717">
    <property type="term" value="F:tRNA-specific adenosine-34 deaminase activity"/>
    <property type="evidence" value="ECO:0007669"/>
    <property type="project" value="UniProtKB-UniRule"/>
</dbReference>
<dbReference type="EMBL" id="MEUA01000029">
    <property type="protein sequence ID" value="OGC14846.1"/>
    <property type="molecule type" value="Genomic_DNA"/>
</dbReference>
<keyword evidence="1 6" id="KW-0819">tRNA processing</keyword>
<accession>A0A1F4S317</accession>
<dbReference type="PANTHER" id="PTHR11079:SF202">
    <property type="entry name" value="TRNA-SPECIFIC ADENOSINE DEAMINASE"/>
    <property type="match status" value="1"/>
</dbReference>
<dbReference type="InterPro" id="IPR058535">
    <property type="entry name" value="MafB19-deam"/>
</dbReference>
<keyword evidence="3 6" id="KW-0378">Hydrolase</keyword>
<evidence type="ECO:0000259" key="7">
    <source>
        <dbReference type="PROSITE" id="PS51747"/>
    </source>
</evidence>
<dbReference type="Pfam" id="PF14437">
    <property type="entry name" value="MafB19-deam"/>
    <property type="match status" value="1"/>
</dbReference>
<evidence type="ECO:0000256" key="4">
    <source>
        <dbReference type="ARBA" id="ARBA00022833"/>
    </source>
</evidence>
<gene>
    <name evidence="6" type="primary">tadA</name>
    <name evidence="8" type="ORF">A2290_00950</name>
</gene>
<dbReference type="InterPro" id="IPR028883">
    <property type="entry name" value="tRNA_aden_deaminase"/>
</dbReference>